<dbReference type="Proteomes" id="UP000177061">
    <property type="component" value="Unassembled WGS sequence"/>
</dbReference>
<dbReference type="EMBL" id="MHNB01000025">
    <property type="protein sequence ID" value="OGZ36512.1"/>
    <property type="molecule type" value="Genomic_DNA"/>
</dbReference>
<dbReference type="STRING" id="1801997.A3J64_02710"/>
<evidence type="ECO:0000313" key="2">
    <source>
        <dbReference type="Proteomes" id="UP000177061"/>
    </source>
</evidence>
<name>A0A1G2FFD0_9BACT</name>
<accession>A0A1G2FFD0</accession>
<proteinExistence type="predicted"/>
<gene>
    <name evidence="1" type="ORF">A3J64_02710</name>
</gene>
<evidence type="ECO:0000313" key="1">
    <source>
        <dbReference type="EMBL" id="OGZ36512.1"/>
    </source>
</evidence>
<comment type="caution">
    <text evidence="1">The sequence shown here is derived from an EMBL/GenBank/DDBJ whole genome shotgun (WGS) entry which is preliminary data.</text>
</comment>
<sequence>MQKQDREKIKKYFKEYIFGFIFNDIQSGIKGKANFLTALGLLCYTEFMGGLMNGGFAQGGATSNFNTFFDFLGSKYKNFRSSHNVYKIYRCGMAHEYFIKGNFTIYMRGGSPGVAIGPDGRYLFFVENYFKDFKKACHKFYRQILKEINPAILNIIQSNQLSGSRTSSNAQVLTGGN</sequence>
<reference evidence="1 2" key="1">
    <citation type="journal article" date="2016" name="Nat. Commun.">
        <title>Thousands of microbial genomes shed light on interconnected biogeochemical processes in an aquifer system.</title>
        <authorList>
            <person name="Anantharaman K."/>
            <person name="Brown C.T."/>
            <person name="Hug L.A."/>
            <person name="Sharon I."/>
            <person name="Castelle C.J."/>
            <person name="Probst A.J."/>
            <person name="Thomas B.C."/>
            <person name="Singh A."/>
            <person name="Wilkins M.J."/>
            <person name="Karaoz U."/>
            <person name="Brodie E.L."/>
            <person name="Williams K.H."/>
            <person name="Hubbard S.S."/>
            <person name="Banfield J.F."/>
        </authorList>
    </citation>
    <scope>NUCLEOTIDE SEQUENCE [LARGE SCALE GENOMIC DNA]</scope>
</reference>
<organism evidence="1 2">
    <name type="scientific">Candidatus Portnoybacteria bacterium RIFCSPHIGHO2_12_FULL_38_9</name>
    <dbReference type="NCBI Taxonomy" id="1801997"/>
    <lineage>
        <taxon>Bacteria</taxon>
        <taxon>Candidatus Portnoyibacteriota</taxon>
    </lineage>
</organism>
<protein>
    <submittedName>
        <fullName evidence="1">Uncharacterized protein</fullName>
    </submittedName>
</protein>
<dbReference type="AlphaFoldDB" id="A0A1G2FFD0"/>